<dbReference type="Proteomes" id="UP000299084">
    <property type="component" value="Unassembled WGS sequence"/>
</dbReference>
<dbReference type="SMART" id="SM00409">
    <property type="entry name" value="IG"/>
    <property type="match status" value="1"/>
</dbReference>
<dbReference type="InterPro" id="IPR003598">
    <property type="entry name" value="Ig_sub2"/>
</dbReference>
<feature type="domain" description="Ig-like" evidence="8">
    <location>
        <begin position="282"/>
        <end position="370"/>
    </location>
</feature>
<feature type="region of interest" description="Disordered" evidence="6">
    <location>
        <begin position="536"/>
        <end position="577"/>
    </location>
</feature>
<dbReference type="PROSITE" id="PS50835">
    <property type="entry name" value="IG_LIKE"/>
    <property type="match status" value="1"/>
</dbReference>
<keyword evidence="10" id="KW-1185">Reference proteome</keyword>
<dbReference type="STRING" id="9838.ENSCDRP00005014396"/>
<keyword evidence="7" id="KW-0472">Membrane</keyword>
<dbReference type="Gene3D" id="2.60.40.10">
    <property type="entry name" value="Immunoglobulins"/>
    <property type="match status" value="1"/>
</dbReference>
<dbReference type="PANTHER" id="PTHR45842:SF14">
    <property type="entry name" value="LEUCINE-RICH REPEAT, IMMUNOGLOBULIN-LIKE DOMAIN AND TRANSMEMBRANE DOMAIN-CONTAINING PROTEIN 2"/>
    <property type="match status" value="1"/>
</dbReference>
<feature type="compositionally biased region" description="Basic and acidic residues" evidence="6">
    <location>
        <begin position="7"/>
        <end position="18"/>
    </location>
</feature>
<dbReference type="InterPro" id="IPR000483">
    <property type="entry name" value="Cys-rich_flank_reg_C"/>
</dbReference>
<keyword evidence="3" id="KW-0677">Repeat</keyword>
<keyword evidence="4" id="KW-1015">Disulfide bond</keyword>
<dbReference type="Pfam" id="PF13855">
    <property type="entry name" value="LRR_8"/>
    <property type="match status" value="1"/>
</dbReference>
<keyword evidence="2" id="KW-0732">Signal</keyword>
<evidence type="ECO:0000256" key="7">
    <source>
        <dbReference type="SAM" id="Phobius"/>
    </source>
</evidence>
<accession>A0A5N4DID1</accession>
<evidence type="ECO:0000256" key="1">
    <source>
        <dbReference type="ARBA" id="ARBA00022614"/>
    </source>
</evidence>
<dbReference type="InterPro" id="IPR036116">
    <property type="entry name" value="FN3_sf"/>
</dbReference>
<feature type="region of interest" description="Disordered" evidence="6">
    <location>
        <begin position="1"/>
        <end position="27"/>
    </location>
</feature>
<dbReference type="SMART" id="SM00369">
    <property type="entry name" value="LRR_TYP"/>
    <property type="match status" value="4"/>
</dbReference>
<evidence type="ECO:0000256" key="3">
    <source>
        <dbReference type="ARBA" id="ARBA00022737"/>
    </source>
</evidence>
<keyword evidence="7" id="KW-0812">Transmembrane</keyword>
<dbReference type="SUPFAM" id="SSF49265">
    <property type="entry name" value="Fibronectin type III"/>
    <property type="match status" value="1"/>
</dbReference>
<reference evidence="9 10" key="1">
    <citation type="journal article" date="2019" name="Mol. Ecol. Resour.">
        <title>Improving Illumina assemblies with Hi-C and long reads: an example with the North African dromedary.</title>
        <authorList>
            <person name="Elbers J.P."/>
            <person name="Rogers M.F."/>
            <person name="Perelman P.L."/>
            <person name="Proskuryakova A.A."/>
            <person name="Serdyukova N.A."/>
            <person name="Johnson W.E."/>
            <person name="Horin P."/>
            <person name="Corander J."/>
            <person name="Murphy D."/>
            <person name="Burger P.A."/>
        </authorList>
    </citation>
    <scope>NUCLEOTIDE SEQUENCE [LARGE SCALE GENOMIC DNA]</scope>
    <source>
        <strain evidence="9">Drom800</strain>
        <tissue evidence="9">Blood</tissue>
    </source>
</reference>
<sequence length="577" mass="63983">MPKCQTRKPEDEGVERGEGAVWKSPGDSRDDMPVGVLLKLLEKPLDRWVELDSFEKIFMYEVEGRQTLQCMSFSLGKIPRNLPEEFKQVRIENSPLFELPRGSFINMSTLEYLWLNFNNVTVIHVGALEHLSELKELRLEGNKLRSVPWTAFHATPLLRVLDLKHNWIDVLPELALQFLGNLTYLDLSSNRVTVVSKSVFLNWPAYQKHRQPGCGAEILSSMVLALHDNPWLCDCRLRGLVQFVKSISLPLILVNPYLMCRGPLSKAGQIFQETELSTCLKPQMSTPSANVSIQVGQNVTLQCLAQANPLPAIAWTYPLSMWRKFDVLTSSTAEDAAVSELVIPAAHLVDRGNYTCVASNSIGRSTLVIALHVQPAQAPHSLFSPSEGNAYVDLRVVKQTVRGILLEWFAAADTPEKWFTLYIASDEALRKEVVHVGPGINTYAVDDLLPGTKYEACLSLGGQPPRQGRCVVFVTGRDHGGLEGRERLLHTTVVLCAVLLAVPVGAYVWAAQAPCSCREWGLCCCPHHTKAPRCPRAVPQHRDGSYRDHTAVSEDGLGYRDAEGVGDKEKDGEGDSG</sequence>
<evidence type="ECO:0000256" key="2">
    <source>
        <dbReference type="ARBA" id="ARBA00022729"/>
    </source>
</evidence>
<dbReference type="Pfam" id="PF13927">
    <property type="entry name" value="Ig_3"/>
    <property type="match status" value="1"/>
</dbReference>
<feature type="transmembrane region" description="Helical" evidence="7">
    <location>
        <begin position="488"/>
        <end position="509"/>
    </location>
</feature>
<feature type="compositionally biased region" description="Basic and acidic residues" evidence="6">
    <location>
        <begin position="540"/>
        <end position="577"/>
    </location>
</feature>
<dbReference type="InterPro" id="IPR001611">
    <property type="entry name" value="Leu-rich_rpt"/>
</dbReference>
<dbReference type="Gene3D" id="3.80.10.10">
    <property type="entry name" value="Ribonuclease Inhibitor"/>
    <property type="match status" value="1"/>
</dbReference>
<dbReference type="InterPro" id="IPR013783">
    <property type="entry name" value="Ig-like_fold"/>
</dbReference>
<comment type="caution">
    <text evidence="9">The sequence shown here is derived from an EMBL/GenBank/DDBJ whole genome shotgun (WGS) entry which is preliminary data.</text>
</comment>
<evidence type="ECO:0000259" key="8">
    <source>
        <dbReference type="PROSITE" id="PS50835"/>
    </source>
</evidence>
<dbReference type="PROSITE" id="PS51450">
    <property type="entry name" value="LRR"/>
    <property type="match status" value="2"/>
</dbReference>
<evidence type="ECO:0000313" key="10">
    <source>
        <dbReference type="Proteomes" id="UP000299084"/>
    </source>
</evidence>
<evidence type="ECO:0000313" key="9">
    <source>
        <dbReference type="EMBL" id="KAB1270898.1"/>
    </source>
</evidence>
<dbReference type="FunFam" id="2.60.40.10:FF:000032">
    <property type="entry name" value="palladin isoform X1"/>
    <property type="match status" value="1"/>
</dbReference>
<gene>
    <name evidence="9" type="ORF">Cadr_000009027</name>
</gene>
<name>A0A5N4DID1_CAMDR</name>
<dbReference type="SUPFAM" id="SSF48726">
    <property type="entry name" value="Immunoglobulin"/>
    <property type="match status" value="1"/>
</dbReference>
<evidence type="ECO:0000256" key="5">
    <source>
        <dbReference type="ARBA" id="ARBA00023319"/>
    </source>
</evidence>
<dbReference type="AlphaFoldDB" id="A0A5N4DID1"/>
<dbReference type="EMBL" id="JWIN03000011">
    <property type="protein sequence ID" value="KAB1270898.1"/>
    <property type="molecule type" value="Genomic_DNA"/>
</dbReference>
<dbReference type="InterPro" id="IPR036179">
    <property type="entry name" value="Ig-like_dom_sf"/>
</dbReference>
<evidence type="ECO:0000256" key="4">
    <source>
        <dbReference type="ARBA" id="ARBA00023157"/>
    </source>
</evidence>
<dbReference type="PANTHER" id="PTHR45842">
    <property type="entry name" value="SYNAPTIC ADHESION-LIKE MOLECULE SALM"/>
    <property type="match status" value="1"/>
</dbReference>
<keyword evidence="5" id="KW-0393">Immunoglobulin domain</keyword>
<dbReference type="InterPro" id="IPR007110">
    <property type="entry name" value="Ig-like_dom"/>
</dbReference>
<keyword evidence="1" id="KW-0433">Leucine-rich repeat</keyword>
<keyword evidence="7" id="KW-1133">Transmembrane helix</keyword>
<dbReference type="SUPFAM" id="SSF52058">
    <property type="entry name" value="L domain-like"/>
    <property type="match status" value="1"/>
</dbReference>
<dbReference type="InterPro" id="IPR003599">
    <property type="entry name" value="Ig_sub"/>
</dbReference>
<dbReference type="InterPro" id="IPR050467">
    <property type="entry name" value="LRFN"/>
</dbReference>
<organism evidence="9 10">
    <name type="scientific">Camelus dromedarius</name>
    <name type="common">Dromedary</name>
    <name type="synonym">Arabian camel</name>
    <dbReference type="NCBI Taxonomy" id="9838"/>
    <lineage>
        <taxon>Eukaryota</taxon>
        <taxon>Metazoa</taxon>
        <taxon>Chordata</taxon>
        <taxon>Craniata</taxon>
        <taxon>Vertebrata</taxon>
        <taxon>Euteleostomi</taxon>
        <taxon>Mammalia</taxon>
        <taxon>Eutheria</taxon>
        <taxon>Laurasiatheria</taxon>
        <taxon>Artiodactyla</taxon>
        <taxon>Tylopoda</taxon>
        <taxon>Camelidae</taxon>
        <taxon>Camelus</taxon>
    </lineage>
</organism>
<dbReference type="SMART" id="SM00082">
    <property type="entry name" value="LRRCT"/>
    <property type="match status" value="1"/>
</dbReference>
<protein>
    <submittedName>
        <fullName evidence="9">Leucine-rich repeat</fullName>
    </submittedName>
</protein>
<dbReference type="InterPro" id="IPR032675">
    <property type="entry name" value="LRR_dom_sf"/>
</dbReference>
<evidence type="ECO:0000256" key="6">
    <source>
        <dbReference type="SAM" id="MobiDB-lite"/>
    </source>
</evidence>
<proteinExistence type="predicted"/>
<dbReference type="InterPro" id="IPR003591">
    <property type="entry name" value="Leu-rich_rpt_typical-subtyp"/>
</dbReference>
<dbReference type="SMART" id="SM00408">
    <property type="entry name" value="IGc2"/>
    <property type="match status" value="1"/>
</dbReference>